<protein>
    <recommendedName>
        <fullName evidence="6">tRNA(Ile)-lysidine synthase</fullName>
        <ecNumber evidence="6">6.3.4.19</ecNumber>
    </recommendedName>
    <alternativeName>
        <fullName evidence="6">tRNA(Ile)-2-lysyl-cytidine synthase</fullName>
    </alternativeName>
    <alternativeName>
        <fullName evidence="6">tRNA(Ile)-lysidine synthetase</fullName>
    </alternativeName>
</protein>
<gene>
    <name evidence="6 8" type="primary">tilS</name>
    <name evidence="8" type="ORF">FVF75_10835</name>
</gene>
<dbReference type="EC" id="6.3.4.19" evidence="6"/>
<evidence type="ECO:0000313" key="9">
    <source>
        <dbReference type="Proteomes" id="UP000322080"/>
    </source>
</evidence>
<evidence type="ECO:0000256" key="3">
    <source>
        <dbReference type="ARBA" id="ARBA00022741"/>
    </source>
</evidence>
<dbReference type="Pfam" id="PF01171">
    <property type="entry name" value="ATP_bind_3"/>
    <property type="match status" value="1"/>
</dbReference>
<organism evidence="8 9">
    <name type="scientific">Maritimibacter fusiformis</name>
    <dbReference type="NCBI Taxonomy" id="2603819"/>
    <lineage>
        <taxon>Bacteria</taxon>
        <taxon>Pseudomonadati</taxon>
        <taxon>Pseudomonadota</taxon>
        <taxon>Alphaproteobacteria</taxon>
        <taxon>Rhodobacterales</taxon>
        <taxon>Roseobacteraceae</taxon>
        <taxon>Maritimibacter</taxon>
    </lineage>
</organism>
<name>A0A5D0RH49_9RHOB</name>
<evidence type="ECO:0000256" key="2">
    <source>
        <dbReference type="ARBA" id="ARBA00022694"/>
    </source>
</evidence>
<dbReference type="Proteomes" id="UP000322080">
    <property type="component" value="Unassembled WGS sequence"/>
</dbReference>
<evidence type="ECO:0000256" key="4">
    <source>
        <dbReference type="ARBA" id="ARBA00022840"/>
    </source>
</evidence>
<dbReference type="InterPro" id="IPR011063">
    <property type="entry name" value="TilS/TtcA_N"/>
</dbReference>
<evidence type="ECO:0000259" key="7">
    <source>
        <dbReference type="Pfam" id="PF01171"/>
    </source>
</evidence>
<dbReference type="CDD" id="cd01992">
    <property type="entry name" value="TilS_N"/>
    <property type="match status" value="1"/>
</dbReference>
<dbReference type="NCBIfam" id="TIGR02432">
    <property type="entry name" value="lysidine_TilS_N"/>
    <property type="match status" value="1"/>
</dbReference>
<comment type="caution">
    <text evidence="8">The sequence shown here is derived from an EMBL/GenBank/DDBJ whole genome shotgun (WGS) entry which is preliminary data.</text>
</comment>
<dbReference type="HAMAP" id="MF_01161">
    <property type="entry name" value="tRNA_Ile_lys_synt"/>
    <property type="match status" value="1"/>
</dbReference>
<comment type="subcellular location">
    <subcellularLocation>
        <location evidence="6">Cytoplasm</location>
    </subcellularLocation>
</comment>
<comment type="domain">
    <text evidence="6">The N-terminal region contains the highly conserved SGGXDS motif, predicted to be a P-loop motif involved in ATP binding.</text>
</comment>
<dbReference type="InterPro" id="IPR012094">
    <property type="entry name" value="tRNA_Ile_lys_synt"/>
</dbReference>
<dbReference type="GO" id="GO:0005737">
    <property type="term" value="C:cytoplasm"/>
    <property type="evidence" value="ECO:0007669"/>
    <property type="project" value="UniProtKB-SubCell"/>
</dbReference>
<dbReference type="GO" id="GO:0006400">
    <property type="term" value="P:tRNA modification"/>
    <property type="evidence" value="ECO:0007669"/>
    <property type="project" value="UniProtKB-UniRule"/>
</dbReference>
<dbReference type="PANTHER" id="PTHR43033">
    <property type="entry name" value="TRNA(ILE)-LYSIDINE SYNTHASE-RELATED"/>
    <property type="match status" value="1"/>
</dbReference>
<sequence>MRLTDPDAPLLRQVCARLDDTGLTRLGVAVSGGGDSTALLHLLAACAPDHSVALEAATVDHGLRPGSANEAATVAATCAGLGITHQTLRWHGWDGSGNLQAEARAARYRLLAAWAGAQGLDAVALGHTRDDVAETFVMRLGRAAGVDGLATMADDFHRHGARFLRPALGLGRDALRGFLRRHGLGWADDPSNDDPRFDRVKARKALETLADLGIAPETLAEVADNLAETRATLRQITADTARTLARQQAGDVVIDRAALARIAPGIARRLLLAALGWVSGADYAPRREALAGLERAIAAGRAHTLHGCLIQPGDTDLRVSREYAAVKHLATPLTAPWDNRWQVTGPDPALTVAALGEGLRDCPDWRDTGLPRTTLMASPAVWDGPRLIAAPLAGLAQGHAATIHPSRGDFFTYALSH</sequence>
<comment type="function">
    <text evidence="6">Ligates lysine onto the cytidine present at position 34 of the AUA codon-specific tRNA(Ile) that contains the anticodon CAU, in an ATP-dependent manner. Cytidine is converted to lysidine, thus changing the amino acid specificity of the tRNA from methionine to isoleucine.</text>
</comment>
<feature type="binding site" evidence="6">
    <location>
        <begin position="31"/>
        <end position="36"/>
    </location>
    <ligand>
        <name>ATP</name>
        <dbReference type="ChEBI" id="CHEBI:30616"/>
    </ligand>
</feature>
<dbReference type="RefSeq" id="WP_148378003.1">
    <property type="nucleotide sequence ID" value="NZ_VSIY01000009.1"/>
</dbReference>
<keyword evidence="4 6" id="KW-0067">ATP-binding</keyword>
<evidence type="ECO:0000313" key="8">
    <source>
        <dbReference type="EMBL" id="TYB80940.1"/>
    </source>
</evidence>
<proteinExistence type="inferred from homology"/>
<dbReference type="Gene3D" id="3.40.50.620">
    <property type="entry name" value="HUPs"/>
    <property type="match status" value="1"/>
</dbReference>
<feature type="domain" description="tRNA(Ile)-lysidine/2-thiocytidine synthase N-terminal" evidence="7">
    <location>
        <begin position="27"/>
        <end position="204"/>
    </location>
</feature>
<dbReference type="InterPro" id="IPR014729">
    <property type="entry name" value="Rossmann-like_a/b/a_fold"/>
</dbReference>
<reference evidence="8 9" key="1">
    <citation type="submission" date="2019-08" db="EMBL/GenBank/DDBJ databases">
        <title>Identification of a novel species of the genus Boseongicola.</title>
        <authorList>
            <person name="Zhang X.-Q."/>
        </authorList>
    </citation>
    <scope>NUCLEOTIDE SEQUENCE [LARGE SCALE GENOMIC DNA]</scope>
    <source>
        <strain evidence="8 9">HY14</strain>
    </source>
</reference>
<dbReference type="PANTHER" id="PTHR43033:SF1">
    <property type="entry name" value="TRNA(ILE)-LYSIDINE SYNTHASE-RELATED"/>
    <property type="match status" value="1"/>
</dbReference>
<dbReference type="SUPFAM" id="SSF52402">
    <property type="entry name" value="Adenine nucleotide alpha hydrolases-like"/>
    <property type="match status" value="1"/>
</dbReference>
<dbReference type="GO" id="GO:0032267">
    <property type="term" value="F:tRNA(Ile)-lysidine synthase activity"/>
    <property type="evidence" value="ECO:0007669"/>
    <property type="project" value="UniProtKB-EC"/>
</dbReference>
<keyword evidence="1 6" id="KW-0436">Ligase</keyword>
<accession>A0A5D0RH49</accession>
<evidence type="ECO:0000256" key="1">
    <source>
        <dbReference type="ARBA" id="ARBA00022598"/>
    </source>
</evidence>
<keyword evidence="3 6" id="KW-0547">Nucleotide-binding</keyword>
<dbReference type="GO" id="GO:0005524">
    <property type="term" value="F:ATP binding"/>
    <property type="evidence" value="ECO:0007669"/>
    <property type="project" value="UniProtKB-UniRule"/>
</dbReference>
<dbReference type="InterPro" id="IPR012795">
    <property type="entry name" value="tRNA_Ile_lys_synt_N"/>
</dbReference>
<dbReference type="AlphaFoldDB" id="A0A5D0RH49"/>
<comment type="catalytic activity">
    <reaction evidence="5 6">
        <text>cytidine(34) in tRNA(Ile2) + L-lysine + ATP = lysidine(34) in tRNA(Ile2) + AMP + diphosphate + H(+)</text>
        <dbReference type="Rhea" id="RHEA:43744"/>
        <dbReference type="Rhea" id="RHEA-COMP:10625"/>
        <dbReference type="Rhea" id="RHEA-COMP:10670"/>
        <dbReference type="ChEBI" id="CHEBI:15378"/>
        <dbReference type="ChEBI" id="CHEBI:30616"/>
        <dbReference type="ChEBI" id="CHEBI:32551"/>
        <dbReference type="ChEBI" id="CHEBI:33019"/>
        <dbReference type="ChEBI" id="CHEBI:82748"/>
        <dbReference type="ChEBI" id="CHEBI:83665"/>
        <dbReference type="ChEBI" id="CHEBI:456215"/>
        <dbReference type="EC" id="6.3.4.19"/>
    </reaction>
</comment>
<keyword evidence="9" id="KW-1185">Reference proteome</keyword>
<comment type="similarity">
    <text evidence="6">Belongs to the tRNA(Ile)-lysidine synthase family.</text>
</comment>
<keyword evidence="2 6" id="KW-0819">tRNA processing</keyword>
<evidence type="ECO:0000256" key="5">
    <source>
        <dbReference type="ARBA" id="ARBA00048539"/>
    </source>
</evidence>
<dbReference type="EMBL" id="VSIY01000009">
    <property type="protein sequence ID" value="TYB80940.1"/>
    <property type="molecule type" value="Genomic_DNA"/>
</dbReference>
<evidence type="ECO:0000256" key="6">
    <source>
        <dbReference type="HAMAP-Rule" id="MF_01161"/>
    </source>
</evidence>
<keyword evidence="6" id="KW-0963">Cytoplasm</keyword>